<dbReference type="Gene3D" id="2.40.170.20">
    <property type="entry name" value="TonB-dependent receptor, beta-barrel domain"/>
    <property type="match status" value="1"/>
</dbReference>
<keyword evidence="2 8" id="KW-0813">Transport</keyword>
<accession>A0AAN3ABF2</accession>
<dbReference type="SUPFAM" id="SSF56935">
    <property type="entry name" value="Porins"/>
    <property type="match status" value="1"/>
</dbReference>
<dbReference type="Pfam" id="PF07715">
    <property type="entry name" value="Plug"/>
    <property type="match status" value="1"/>
</dbReference>
<dbReference type="GeneID" id="29454857"/>
<keyword evidence="10" id="KW-0732">Signal</keyword>
<keyword evidence="6 8" id="KW-0472">Membrane</keyword>
<evidence type="ECO:0000313" key="13">
    <source>
        <dbReference type="EMBL" id="EDO13232.1"/>
    </source>
</evidence>
<dbReference type="InterPro" id="IPR023997">
    <property type="entry name" value="TonB-dep_OMP_SusC/RagA_CS"/>
</dbReference>
<evidence type="ECO:0000313" key="14">
    <source>
        <dbReference type="Proteomes" id="UP000005475"/>
    </source>
</evidence>
<organism evidence="13 14">
    <name type="scientific">Bacteroides ovatus (strain ATCC 8483 / DSM 1896 / JCM 5824 / BCRC 10623 / CCUG 4943 / NCTC 11153)</name>
    <dbReference type="NCBI Taxonomy" id="411476"/>
    <lineage>
        <taxon>Bacteria</taxon>
        <taxon>Pseudomonadati</taxon>
        <taxon>Bacteroidota</taxon>
        <taxon>Bacteroidia</taxon>
        <taxon>Bacteroidales</taxon>
        <taxon>Bacteroidaceae</taxon>
        <taxon>Bacteroides</taxon>
    </lineage>
</organism>
<evidence type="ECO:0000259" key="12">
    <source>
        <dbReference type="Pfam" id="PF07715"/>
    </source>
</evidence>
<evidence type="ECO:0000256" key="9">
    <source>
        <dbReference type="RuleBase" id="RU003357"/>
    </source>
</evidence>
<keyword evidence="13" id="KW-0969">Cilium</keyword>
<dbReference type="InterPro" id="IPR039426">
    <property type="entry name" value="TonB-dep_rcpt-like"/>
</dbReference>
<dbReference type="InterPro" id="IPR036942">
    <property type="entry name" value="Beta-barrel_TonB_sf"/>
</dbReference>
<dbReference type="Proteomes" id="UP000005475">
    <property type="component" value="Unassembled WGS sequence"/>
</dbReference>
<dbReference type="FunFam" id="2.170.130.10:FF:000024">
    <property type="entry name" value="Outer membrane protein"/>
    <property type="match status" value="1"/>
</dbReference>
<dbReference type="Gene3D" id="2.170.130.10">
    <property type="entry name" value="TonB-dependent receptor, plug domain"/>
    <property type="match status" value="1"/>
</dbReference>
<evidence type="ECO:0000256" key="7">
    <source>
        <dbReference type="ARBA" id="ARBA00023237"/>
    </source>
</evidence>
<dbReference type="RefSeq" id="WP_004296300.1">
    <property type="nucleotide sequence ID" value="NZ_DS264554.1"/>
</dbReference>
<dbReference type="Pfam" id="PF00593">
    <property type="entry name" value="TonB_dep_Rec_b-barrel"/>
    <property type="match status" value="1"/>
</dbReference>
<sequence length="1111" mass="123961">MKSDSLKNNRKAVITAFLLCTGFVAGHPLTVMAIDNETSVEVVQQQIKISGIVKDATGEPVIGASVLEKGTKNGIITDFNGNFSLSVKPNATLIISYIGYKTQEVKAAANKSINIILKEDTEMLNEVVVVGFGTQKKINLTGSVGIASAKELEARPVASATQALQGMIPGLDITTNTGALDQNMNISIRGVGTIGEGSSGSPLILIDGMEGDINTINPQDIATISVLKDAAASSIYGSRAPFGVILITTKNGKEGKATVNYNNSFRFSSPINLPHTMDSYNFALYYNQARLNSSKSVRFNDTALQNMLDYQAGTNEGWKASSSNPDAWDGTSYFNNDFFHEIYSDNVFSQEHNVSVTGGSKNITYYSSFNYLNQGGLLNFGDDGIHRFNATAKLSATVTKWLKLSLSTRLTRNDVFRPTYFDHGNTFYIQLIQTARPYQALYDPNGNLYYSPALQLRDGGETNKRTDRFYYQATATIEPIKNWVTNVELNYNIQHQNNKENRLTAYQYGPTGVATAVNSASGKNEYLKEEYFQNNYLNLNIHSTYSHTFNNSHNMKVMAGFQTENTKRHDFNAKKYGFQDPERPEFDLTTGKNSKDADIGSEVKGYSQDWATAGFFGRLNYDYKSRYLVEGNLRYDGTSRFRRGNRWQLSPSFSAGWNMAEEPFFENLRSNIDQLKLRASYGVLGNQNTSGWYPTYRSMSIGVLNGQWLNNSIAPNTASIGSLVSSALTWEKVKTWNVGLDYSFFNNRLSGYFDYFIRRTEDMVGPAPELPATLGVSSPKTNNCDLKTRGWEFQISWRDRLRCGFNYGITLSLSDQQTYIDSYPGNMTGSFYSSSTYDLWQYVSGYKINTIWGYETIGIAKSQEEMNAHLASLPNGGQSAIGDNWGAGDIMYKDLDGDGQISPGAMTTSDHGDLKILGDSNPHFFFSLDMNASWKGFDIRAYWQGVLKHDFWPAGNSIMNHSTSWGPGQMFWGVPGNQGESWIIGFTEHQNYFRTEETGLDGYKLPANLDSYYPRPLFNNEKGYKNQYIQSRYMQNAAYVRLKNLQLGYTLPKAWIEKMNISKCRIFVSAENVFTITSLSKLFDPETCSGGVGGNAYPLSRTWSCGLNVTF</sequence>
<reference evidence="14" key="2">
    <citation type="submission" date="2007-04" db="EMBL/GenBank/DDBJ databases">
        <title>Draft genome sequence of Bacteroides ovatus (ATCC 8483).</title>
        <authorList>
            <person name="Sudarsanam P."/>
            <person name="Ley R."/>
            <person name="Guruge J."/>
            <person name="Turnbaugh P.J."/>
            <person name="Mahowald M."/>
            <person name="Liep D."/>
            <person name="Gordon J."/>
        </authorList>
    </citation>
    <scope>NUCLEOTIDE SEQUENCE [LARGE SCALE GENOMIC DNA]</scope>
    <source>
        <strain evidence="14">ATCC 8483 / DSM 1896 / JCM 5824 / BCRC 10623 / CCUG 4943 / NCTC 11153</strain>
    </source>
</reference>
<dbReference type="InterPro" id="IPR023996">
    <property type="entry name" value="TonB-dep_OMP_SusC/RagA"/>
</dbReference>
<keyword evidence="13" id="KW-0966">Cell projection</keyword>
<dbReference type="PROSITE" id="PS52016">
    <property type="entry name" value="TONB_DEPENDENT_REC_3"/>
    <property type="match status" value="1"/>
</dbReference>
<keyword evidence="4 8" id="KW-0812">Transmembrane</keyword>
<dbReference type="NCBIfam" id="TIGR04056">
    <property type="entry name" value="OMP_RagA_SusC"/>
    <property type="match status" value="1"/>
</dbReference>
<evidence type="ECO:0000256" key="5">
    <source>
        <dbReference type="ARBA" id="ARBA00023077"/>
    </source>
</evidence>
<keyword evidence="13" id="KW-0282">Flagellum</keyword>
<evidence type="ECO:0000256" key="8">
    <source>
        <dbReference type="PROSITE-ProRule" id="PRU01360"/>
    </source>
</evidence>
<keyword evidence="5 9" id="KW-0798">TonB box</keyword>
<dbReference type="GO" id="GO:0009279">
    <property type="term" value="C:cell outer membrane"/>
    <property type="evidence" value="ECO:0007669"/>
    <property type="project" value="UniProtKB-SubCell"/>
</dbReference>
<evidence type="ECO:0000256" key="3">
    <source>
        <dbReference type="ARBA" id="ARBA00022452"/>
    </source>
</evidence>
<reference evidence="13 14" key="1">
    <citation type="submission" date="2007-03" db="EMBL/GenBank/DDBJ databases">
        <authorList>
            <person name="Fulton L."/>
            <person name="Clifton S."/>
            <person name="Fulton B."/>
            <person name="Xu J."/>
            <person name="Minx P."/>
            <person name="Pepin K.H."/>
            <person name="Johnson M."/>
            <person name="Thiruvilangam P."/>
            <person name="Bhonagiri V."/>
            <person name="Nash W.E."/>
            <person name="Mardis E.R."/>
            <person name="Wilson R.K."/>
        </authorList>
    </citation>
    <scope>NUCLEOTIDE SEQUENCE [LARGE SCALE GENOMIC DNA]</scope>
    <source>
        <strain evidence="14">ATCC 8483 / DSM 1896 / JCM 5824 / BCRC 10623 / CCUG 4943 / NCTC 11153</strain>
    </source>
</reference>
<dbReference type="NCBIfam" id="TIGR04057">
    <property type="entry name" value="SusC_RagA_signa"/>
    <property type="match status" value="1"/>
</dbReference>
<dbReference type="SUPFAM" id="SSF49464">
    <property type="entry name" value="Carboxypeptidase regulatory domain-like"/>
    <property type="match status" value="1"/>
</dbReference>
<dbReference type="AlphaFoldDB" id="A0AAN3ABF2"/>
<evidence type="ECO:0000256" key="10">
    <source>
        <dbReference type="SAM" id="SignalP"/>
    </source>
</evidence>
<keyword evidence="7 8" id="KW-0998">Cell outer membrane</keyword>
<dbReference type="InterPro" id="IPR000531">
    <property type="entry name" value="Beta-barrel_TonB"/>
</dbReference>
<feature type="chain" id="PRO_5042973614" evidence="10">
    <location>
        <begin position="34"/>
        <end position="1111"/>
    </location>
</feature>
<evidence type="ECO:0000259" key="11">
    <source>
        <dbReference type="Pfam" id="PF00593"/>
    </source>
</evidence>
<proteinExistence type="inferred from homology"/>
<comment type="similarity">
    <text evidence="8 9">Belongs to the TonB-dependent receptor family.</text>
</comment>
<comment type="caution">
    <text evidence="13">The sequence shown here is derived from an EMBL/GenBank/DDBJ whole genome shotgun (WGS) entry which is preliminary data.</text>
</comment>
<dbReference type="Gene3D" id="2.60.40.1120">
    <property type="entry name" value="Carboxypeptidase-like, regulatory domain"/>
    <property type="match status" value="1"/>
</dbReference>
<name>A0AAN3ABF2_BACO1</name>
<evidence type="ECO:0000256" key="2">
    <source>
        <dbReference type="ARBA" id="ARBA00022448"/>
    </source>
</evidence>
<dbReference type="FunFam" id="2.60.40.1120:FF:000003">
    <property type="entry name" value="Outer membrane protein Omp121"/>
    <property type="match status" value="1"/>
</dbReference>
<feature type="domain" description="TonB-dependent receptor plug" evidence="12">
    <location>
        <begin position="137"/>
        <end position="244"/>
    </location>
</feature>
<dbReference type="InterPro" id="IPR037066">
    <property type="entry name" value="Plug_dom_sf"/>
</dbReference>
<dbReference type="InterPro" id="IPR012910">
    <property type="entry name" value="Plug_dom"/>
</dbReference>
<keyword evidence="3 8" id="KW-1134">Transmembrane beta strand</keyword>
<dbReference type="Pfam" id="PF13715">
    <property type="entry name" value="CarbopepD_reg_2"/>
    <property type="match status" value="1"/>
</dbReference>
<evidence type="ECO:0000256" key="6">
    <source>
        <dbReference type="ARBA" id="ARBA00023136"/>
    </source>
</evidence>
<gene>
    <name evidence="13" type="ORF">BACOVA_00978</name>
</gene>
<feature type="domain" description="TonB-dependent receptor-like beta-barrel" evidence="11">
    <location>
        <begin position="439"/>
        <end position="841"/>
    </location>
</feature>
<evidence type="ECO:0000256" key="4">
    <source>
        <dbReference type="ARBA" id="ARBA00022692"/>
    </source>
</evidence>
<dbReference type="EMBL" id="AAXF02000040">
    <property type="protein sequence ID" value="EDO13232.1"/>
    <property type="molecule type" value="Genomic_DNA"/>
</dbReference>
<evidence type="ECO:0000256" key="1">
    <source>
        <dbReference type="ARBA" id="ARBA00004571"/>
    </source>
</evidence>
<comment type="subcellular location">
    <subcellularLocation>
        <location evidence="1 8">Cell outer membrane</location>
        <topology evidence="1 8">Multi-pass membrane protein</topology>
    </subcellularLocation>
</comment>
<dbReference type="InterPro" id="IPR008969">
    <property type="entry name" value="CarboxyPept-like_regulatory"/>
</dbReference>
<feature type="signal peptide" evidence="10">
    <location>
        <begin position="1"/>
        <end position="33"/>
    </location>
</feature>
<protein>
    <submittedName>
        <fullName evidence="13">Flagellar protein FliS</fullName>
    </submittedName>
</protein>